<dbReference type="Proteomes" id="UP000514509">
    <property type="component" value="Chromosome"/>
</dbReference>
<keyword evidence="5" id="KW-1185">Reference proteome</keyword>
<keyword evidence="2 4" id="KW-0808">Transferase</keyword>
<dbReference type="PIRSF" id="PIRSF018005">
    <property type="entry name" value="UCP018005"/>
    <property type="match status" value="1"/>
</dbReference>
<dbReference type="SUPFAM" id="SSF53335">
    <property type="entry name" value="S-adenosyl-L-methionine-dependent methyltransferases"/>
    <property type="match status" value="1"/>
</dbReference>
<reference evidence="4 5" key="2">
    <citation type="submission" date="2020-08" db="EMBL/GenBank/DDBJ databases">
        <title>Adhaeribacter dokdonensis sp. nov., isolated from the rhizosphere of Elymus tsukushiensis, a plant native to the Dokdo Islands, Republic of Korea.</title>
        <authorList>
            <person name="Ghim S.Y."/>
        </authorList>
    </citation>
    <scope>NUCLEOTIDE SEQUENCE [LARGE SCALE GENOMIC DNA]</scope>
    <source>
        <strain evidence="4 5">KUDC8001</strain>
    </source>
</reference>
<dbReference type="EC" id="2.1.1.44" evidence="4"/>
<evidence type="ECO:0000256" key="2">
    <source>
        <dbReference type="ARBA" id="ARBA00022679"/>
    </source>
</evidence>
<accession>A0A7L7LFF0</accession>
<evidence type="ECO:0000256" key="1">
    <source>
        <dbReference type="ARBA" id="ARBA00022603"/>
    </source>
</evidence>
<dbReference type="InterPro" id="IPR035094">
    <property type="entry name" value="EgtD"/>
</dbReference>
<dbReference type="KEGG" id="add:HUW48_10820"/>
<dbReference type="PANTHER" id="PTHR43397:SF1">
    <property type="entry name" value="ERGOTHIONEINE BIOSYNTHESIS PROTEIN 1"/>
    <property type="match status" value="1"/>
</dbReference>
<dbReference type="InterPro" id="IPR029063">
    <property type="entry name" value="SAM-dependent_MTases_sf"/>
</dbReference>
<reference evidence="4 5" key="1">
    <citation type="submission" date="2020-06" db="EMBL/GenBank/DDBJ databases">
        <authorList>
            <person name="Hwang Y.J."/>
        </authorList>
    </citation>
    <scope>NUCLEOTIDE SEQUENCE [LARGE SCALE GENOMIC DNA]</scope>
    <source>
        <strain evidence="4 5">KUDC8001</strain>
    </source>
</reference>
<dbReference type="Pfam" id="PF10017">
    <property type="entry name" value="Methyltransf_33"/>
    <property type="match status" value="1"/>
</dbReference>
<dbReference type="GO" id="GO:0052706">
    <property type="term" value="F:L-histidine N(alpha)-methyltransferase activity"/>
    <property type="evidence" value="ECO:0007669"/>
    <property type="project" value="UniProtKB-EC"/>
</dbReference>
<dbReference type="InterPro" id="IPR051128">
    <property type="entry name" value="EgtD_Methyltrsf_superfamily"/>
</dbReference>
<dbReference type="InterPro" id="IPR019257">
    <property type="entry name" value="MeTrfase_dom"/>
</dbReference>
<dbReference type="GO" id="GO:0032259">
    <property type="term" value="P:methylation"/>
    <property type="evidence" value="ECO:0007669"/>
    <property type="project" value="UniProtKB-KW"/>
</dbReference>
<name>A0A7L7LFF0_9BACT</name>
<keyword evidence="1 4" id="KW-0489">Methyltransferase</keyword>
<evidence type="ECO:0000313" key="5">
    <source>
        <dbReference type="Proteomes" id="UP000514509"/>
    </source>
</evidence>
<sequence length="331" mass="37958">MNNNSYITGVNSATLSFEQQQFALDVVQGLSKKQKTLSSKYFYDGVGSKLFQKIMELPEYYLTHTETEIFTQQKEKIISGFCSDQPFNLVDLGAGDAAKTKILLRALLKRYTRFSFVPVDISSDALQELKENLTQELPQLTVVPLAGDYFEALTQLKQESGIRQVLLFLGSNIGNFTYPEIQVFLKKLRQFLQTGDQLLIGFDLKKDPRIIRQAYDDAAGVTASFNFNLLQRMNDTFAGNFNLKYFQHFAEYNPVTGEMRSYLISTRDQQITLQELDFTFSLQAWEAIHTESSYKFSKAEIQELAAEVNLETELIFTDANHYFADVLFRIR</sequence>
<protein>
    <submittedName>
        <fullName evidence="4">L-histidine N(Alpha)-methyltransferase</fullName>
        <ecNumber evidence="4">2.1.1.44</ecNumber>
    </submittedName>
</protein>
<feature type="domain" description="Histidine-specific methyltransferase SAM-dependent" evidence="3">
    <location>
        <begin position="24"/>
        <end position="329"/>
    </location>
</feature>
<evidence type="ECO:0000313" key="4">
    <source>
        <dbReference type="EMBL" id="QMU31523.1"/>
    </source>
</evidence>
<dbReference type="PANTHER" id="PTHR43397">
    <property type="entry name" value="ERGOTHIONEINE BIOSYNTHESIS PROTEIN 1"/>
    <property type="match status" value="1"/>
</dbReference>
<dbReference type="AlphaFoldDB" id="A0A7L7LFF0"/>
<evidence type="ECO:0000259" key="3">
    <source>
        <dbReference type="Pfam" id="PF10017"/>
    </source>
</evidence>
<dbReference type="EMBL" id="CP055153">
    <property type="protein sequence ID" value="QMU31523.1"/>
    <property type="molecule type" value="Genomic_DNA"/>
</dbReference>
<gene>
    <name evidence="4" type="primary">egtD</name>
    <name evidence="4" type="ORF">HUW48_10820</name>
</gene>
<dbReference type="NCBIfam" id="TIGR03438">
    <property type="entry name" value="egtD_ergothio"/>
    <property type="match status" value="1"/>
</dbReference>
<organism evidence="4 5">
    <name type="scientific">Adhaeribacter radiodurans</name>
    <dbReference type="NCBI Taxonomy" id="2745197"/>
    <lineage>
        <taxon>Bacteria</taxon>
        <taxon>Pseudomonadati</taxon>
        <taxon>Bacteroidota</taxon>
        <taxon>Cytophagia</taxon>
        <taxon>Cytophagales</taxon>
        <taxon>Hymenobacteraceae</taxon>
        <taxon>Adhaeribacter</taxon>
    </lineage>
</organism>
<proteinExistence type="predicted"/>
<dbReference type="InterPro" id="IPR017804">
    <property type="entry name" value="MeTrfase_EgtD-like"/>
</dbReference>
<dbReference type="Gene3D" id="3.40.50.150">
    <property type="entry name" value="Vaccinia Virus protein VP39"/>
    <property type="match status" value="1"/>
</dbReference>